<dbReference type="PANTHER" id="PTHR24148:SF64">
    <property type="entry name" value="HETEROKARYON INCOMPATIBILITY DOMAIN-CONTAINING PROTEIN"/>
    <property type="match status" value="1"/>
</dbReference>
<proteinExistence type="predicted"/>
<dbReference type="eggNOG" id="ENOG502SJHE">
    <property type="taxonomic scope" value="Eukaryota"/>
</dbReference>
<keyword evidence="5" id="KW-1185">Reference proteome</keyword>
<evidence type="ECO:0000313" key="4">
    <source>
        <dbReference type="EnsemblFungi" id="EJT82270"/>
    </source>
</evidence>
<dbReference type="AlphaFoldDB" id="J3NLU4"/>
<gene>
    <name evidence="4" type="primary">20342702</name>
    <name evidence="3" type="ORF">GGTG_02244</name>
</gene>
<dbReference type="STRING" id="644352.J3NLU4"/>
<dbReference type="EMBL" id="GL385395">
    <property type="protein sequence ID" value="EJT82270.1"/>
    <property type="molecule type" value="Genomic_DNA"/>
</dbReference>
<dbReference type="Pfam" id="PF06985">
    <property type="entry name" value="HET"/>
    <property type="match status" value="1"/>
</dbReference>
<dbReference type="InterPro" id="IPR010730">
    <property type="entry name" value="HET"/>
</dbReference>
<dbReference type="VEuPathDB" id="FungiDB:GGTG_02244"/>
<dbReference type="PANTHER" id="PTHR24148">
    <property type="entry name" value="ANKYRIN REPEAT DOMAIN-CONTAINING PROTEIN 39 HOMOLOG-RELATED"/>
    <property type="match status" value="1"/>
</dbReference>
<reference evidence="4" key="4">
    <citation type="journal article" date="2015" name="G3 (Bethesda)">
        <title>Genome sequences of three phytopathogenic species of the Magnaporthaceae family of fungi.</title>
        <authorList>
            <person name="Okagaki L.H."/>
            <person name="Nunes C.C."/>
            <person name="Sailsbery J."/>
            <person name="Clay B."/>
            <person name="Brown D."/>
            <person name="John T."/>
            <person name="Oh Y."/>
            <person name="Young N."/>
            <person name="Fitzgerald M."/>
            <person name="Haas B.J."/>
            <person name="Zeng Q."/>
            <person name="Young S."/>
            <person name="Adiconis X."/>
            <person name="Fan L."/>
            <person name="Levin J.Z."/>
            <person name="Mitchell T.K."/>
            <person name="Okubara P.A."/>
            <person name="Farman M.L."/>
            <person name="Kohn L.M."/>
            <person name="Birren B."/>
            <person name="Ma L.-J."/>
            <person name="Dean R.A."/>
        </authorList>
    </citation>
    <scope>NUCLEOTIDE SEQUENCE</scope>
    <source>
        <strain evidence="4">R3-111a-1</strain>
    </source>
</reference>
<name>J3NLU4_GAET3</name>
<dbReference type="Proteomes" id="UP000006039">
    <property type="component" value="Unassembled WGS sequence"/>
</dbReference>
<reference evidence="5" key="1">
    <citation type="submission" date="2010-07" db="EMBL/GenBank/DDBJ databases">
        <title>The genome sequence of Gaeumannomyces graminis var. tritici strain R3-111a-1.</title>
        <authorList>
            <consortium name="The Broad Institute Genome Sequencing Platform"/>
            <person name="Ma L.-J."/>
            <person name="Dead R."/>
            <person name="Young S."/>
            <person name="Zeng Q."/>
            <person name="Koehrsen M."/>
            <person name="Alvarado L."/>
            <person name="Berlin A."/>
            <person name="Chapman S.B."/>
            <person name="Chen Z."/>
            <person name="Freedman E."/>
            <person name="Gellesch M."/>
            <person name="Goldberg J."/>
            <person name="Griggs A."/>
            <person name="Gujja S."/>
            <person name="Heilman E.R."/>
            <person name="Heiman D."/>
            <person name="Hepburn T."/>
            <person name="Howarth C."/>
            <person name="Jen D."/>
            <person name="Larson L."/>
            <person name="Mehta T."/>
            <person name="Neiman D."/>
            <person name="Pearson M."/>
            <person name="Roberts A."/>
            <person name="Saif S."/>
            <person name="Shea T."/>
            <person name="Shenoy N."/>
            <person name="Sisk P."/>
            <person name="Stolte C."/>
            <person name="Sykes S."/>
            <person name="Walk T."/>
            <person name="White J."/>
            <person name="Yandava C."/>
            <person name="Haas B."/>
            <person name="Nusbaum C."/>
            <person name="Birren B."/>
        </authorList>
    </citation>
    <scope>NUCLEOTIDE SEQUENCE [LARGE SCALE GENOMIC DNA]</scope>
    <source>
        <strain evidence="5">R3-111a-1</strain>
    </source>
</reference>
<organism evidence="3">
    <name type="scientific">Gaeumannomyces tritici (strain R3-111a-1)</name>
    <name type="common">Wheat and barley take-all root rot fungus</name>
    <name type="synonym">Gaeumannomyces graminis var. tritici</name>
    <dbReference type="NCBI Taxonomy" id="644352"/>
    <lineage>
        <taxon>Eukaryota</taxon>
        <taxon>Fungi</taxon>
        <taxon>Dikarya</taxon>
        <taxon>Ascomycota</taxon>
        <taxon>Pezizomycotina</taxon>
        <taxon>Sordariomycetes</taxon>
        <taxon>Sordariomycetidae</taxon>
        <taxon>Magnaporthales</taxon>
        <taxon>Magnaporthaceae</taxon>
        <taxon>Gaeumannomyces</taxon>
    </lineage>
</organism>
<evidence type="ECO:0000259" key="2">
    <source>
        <dbReference type="Pfam" id="PF06985"/>
    </source>
</evidence>
<evidence type="ECO:0000313" key="5">
    <source>
        <dbReference type="Proteomes" id="UP000006039"/>
    </source>
</evidence>
<reference evidence="4" key="5">
    <citation type="submission" date="2018-04" db="UniProtKB">
        <authorList>
            <consortium name="EnsemblFungi"/>
        </authorList>
    </citation>
    <scope>IDENTIFICATION</scope>
    <source>
        <strain evidence="4">R3-111a-1</strain>
    </source>
</reference>
<dbReference type="InterPro" id="IPR052895">
    <property type="entry name" value="HetReg/Transcr_Mod"/>
</dbReference>
<evidence type="ECO:0000313" key="3">
    <source>
        <dbReference type="EMBL" id="EJT82270.1"/>
    </source>
</evidence>
<reference evidence="3" key="2">
    <citation type="submission" date="2010-07" db="EMBL/GenBank/DDBJ databases">
        <authorList>
            <consortium name="The Broad Institute Genome Sequencing Platform"/>
            <consortium name="Broad Institute Genome Sequencing Center for Infectious Disease"/>
            <person name="Ma L.-J."/>
            <person name="Dead R."/>
            <person name="Young S."/>
            <person name="Zeng Q."/>
            <person name="Koehrsen M."/>
            <person name="Alvarado L."/>
            <person name="Berlin A."/>
            <person name="Chapman S.B."/>
            <person name="Chen Z."/>
            <person name="Freedman E."/>
            <person name="Gellesch M."/>
            <person name="Goldberg J."/>
            <person name="Griggs A."/>
            <person name="Gujja S."/>
            <person name="Heilman E.R."/>
            <person name="Heiman D."/>
            <person name="Hepburn T."/>
            <person name="Howarth C."/>
            <person name="Jen D."/>
            <person name="Larson L."/>
            <person name="Mehta T."/>
            <person name="Neiman D."/>
            <person name="Pearson M."/>
            <person name="Roberts A."/>
            <person name="Saif S."/>
            <person name="Shea T."/>
            <person name="Shenoy N."/>
            <person name="Sisk P."/>
            <person name="Stolte C."/>
            <person name="Sykes S."/>
            <person name="Walk T."/>
            <person name="White J."/>
            <person name="Yandava C."/>
            <person name="Haas B."/>
            <person name="Nusbaum C."/>
            <person name="Birren B."/>
        </authorList>
    </citation>
    <scope>NUCLEOTIDE SEQUENCE</scope>
    <source>
        <strain evidence="3">R3-111a-1</strain>
    </source>
</reference>
<dbReference type="RefSeq" id="XP_009218279.1">
    <property type="nucleotide sequence ID" value="XM_009220015.1"/>
</dbReference>
<dbReference type="HOGENOM" id="CLU_004184_7_2_1"/>
<dbReference type="GeneID" id="20342702"/>
<feature type="region of interest" description="Disordered" evidence="1">
    <location>
        <begin position="1"/>
        <end position="23"/>
    </location>
</feature>
<protein>
    <recommendedName>
        <fullName evidence="2">Heterokaryon incompatibility domain-containing protein</fullName>
    </recommendedName>
</protein>
<dbReference type="EnsemblFungi" id="EJT82270">
    <property type="protein sequence ID" value="EJT82270"/>
    <property type="gene ID" value="GGTG_02244"/>
</dbReference>
<accession>J3NLU4</accession>
<dbReference type="Pfam" id="PF26639">
    <property type="entry name" value="Het-6_barrel"/>
    <property type="match status" value="1"/>
</dbReference>
<feature type="domain" description="Heterokaryon incompatibility" evidence="2">
    <location>
        <begin position="90"/>
        <end position="263"/>
    </location>
</feature>
<dbReference type="OrthoDB" id="2288928at2759"/>
<reference evidence="3" key="3">
    <citation type="submission" date="2010-09" db="EMBL/GenBank/DDBJ databases">
        <title>Annotation of Gaeumannomyces graminis var. tritici R3-111a-1.</title>
        <authorList>
            <consortium name="The Broad Institute Genome Sequencing Platform"/>
            <person name="Ma L.-J."/>
            <person name="Dead R."/>
            <person name="Young S.K."/>
            <person name="Zeng Q."/>
            <person name="Gargeya S."/>
            <person name="Fitzgerald M."/>
            <person name="Haas B."/>
            <person name="Abouelleil A."/>
            <person name="Alvarado L."/>
            <person name="Arachchi H.M."/>
            <person name="Berlin A."/>
            <person name="Brown A."/>
            <person name="Chapman S.B."/>
            <person name="Chen Z."/>
            <person name="Dunbar C."/>
            <person name="Freedman E."/>
            <person name="Gearin G."/>
            <person name="Gellesch M."/>
            <person name="Goldberg J."/>
            <person name="Griggs A."/>
            <person name="Gujja S."/>
            <person name="Heiman D."/>
            <person name="Howarth C."/>
            <person name="Larson L."/>
            <person name="Lui A."/>
            <person name="MacDonald P.J.P."/>
            <person name="Mehta T."/>
            <person name="Montmayeur A."/>
            <person name="Murphy C."/>
            <person name="Neiman D."/>
            <person name="Pearson M."/>
            <person name="Priest M."/>
            <person name="Roberts A."/>
            <person name="Saif S."/>
            <person name="Shea T."/>
            <person name="Shenoy N."/>
            <person name="Sisk P."/>
            <person name="Stolte C."/>
            <person name="Sykes S."/>
            <person name="Yandava C."/>
            <person name="Wortman J."/>
            <person name="Nusbaum C."/>
            <person name="Birren B."/>
        </authorList>
    </citation>
    <scope>NUCLEOTIDE SEQUENCE</scope>
    <source>
        <strain evidence="3">R3-111a-1</strain>
    </source>
</reference>
<evidence type="ECO:0000256" key="1">
    <source>
        <dbReference type="SAM" id="MobiDB-lite"/>
    </source>
</evidence>
<sequence>MQPDLPGQEDILSALPTESQNGLTSSFGNKKTLLADLLEQAALPSMPEVYSPLPDSSWFRLLIVEPGAADDPVTCRLVPVPISRAKELRYDALSYVWDWWGVSGADGLGDHVKGIHSHVFCNGVDIEVKANIWEALYYLRRSDEPCILWADAFCINQDDDGERAMQVAMMGQIYSAAARTLVWLGSKDEGAREAFDLVCGIVRAWDDQLPASYEVHGETTGSSALACGMDSASAVGSLTEKDLQQLMKLFTNPWFSRRWVIQEVVRSQSADVVWGRCRIAWHWVGLCAAILRTQEASLLNTGERYFRHSRFAGIYGAYLIFRLSRHGSPDGMPFRPSFLHLLRLTRGFESSKPVDQFFALLGIATQENLSGNSSFITPDYSMDEVQLCRFVAERWLESRDAKLPLKFLSDAGDNWTKRYKRSWRLRKFNMQGPAAAGPCPSWVPRWKDRETGMLGHWTIGDDSQPEGALPFQRYETASPDCLQVRGMELSTIVWCGQSIDDVGQWVRKMMFGSLFCAGEEDDPGLDRVGFLARTLCAGRTAYGSKVKDGGAALARHLVAYMLASPDDGDEASRALWKKRQSQLGPEEGDARAFEQLSDAVCRGRSLFVTSGGHLGLCSRAVWAGDSVCVLGGAIMPFVLRPRSLGGGDAGTDGFTLVGECYVDGIMENEAVEAMRRGGTHRGPMDARKVMMGFYKFPKLDDKGREEMAALIDKTLELADKKYERLEAAPISIY</sequence>